<dbReference type="CDD" id="cd03682">
    <property type="entry name" value="ClC_sycA_like"/>
    <property type="match status" value="1"/>
</dbReference>
<accession>A0A4Q0VWX8</accession>
<evidence type="ECO:0000256" key="4">
    <source>
        <dbReference type="ARBA" id="ARBA00023136"/>
    </source>
</evidence>
<dbReference type="GO" id="GO:0015108">
    <property type="term" value="F:chloride transmembrane transporter activity"/>
    <property type="evidence" value="ECO:0007669"/>
    <property type="project" value="InterPro"/>
</dbReference>
<feature type="transmembrane region" description="Helical" evidence="5">
    <location>
        <begin position="377"/>
        <end position="395"/>
    </location>
</feature>
<dbReference type="InterPro" id="IPR050368">
    <property type="entry name" value="ClC-type_chloride_channel"/>
</dbReference>
<evidence type="ECO:0000256" key="1">
    <source>
        <dbReference type="ARBA" id="ARBA00004141"/>
    </source>
</evidence>
<feature type="transmembrane region" description="Helical" evidence="5">
    <location>
        <begin position="180"/>
        <end position="199"/>
    </location>
</feature>
<gene>
    <name evidence="6" type="ORF">DS745_01855</name>
</gene>
<dbReference type="PRINTS" id="PR00762">
    <property type="entry name" value="CLCHANNEL"/>
</dbReference>
<dbReference type="OrthoDB" id="9767361at2"/>
<organism evidence="6 7">
    <name type="scientific">Anaerobacillus alkaliphilus</name>
    <dbReference type="NCBI Taxonomy" id="1548597"/>
    <lineage>
        <taxon>Bacteria</taxon>
        <taxon>Bacillati</taxon>
        <taxon>Bacillota</taxon>
        <taxon>Bacilli</taxon>
        <taxon>Bacillales</taxon>
        <taxon>Bacillaceae</taxon>
        <taxon>Anaerobacillus</taxon>
    </lineage>
</organism>
<keyword evidence="7" id="KW-1185">Reference proteome</keyword>
<feature type="transmembrane region" description="Helical" evidence="5">
    <location>
        <begin position="219"/>
        <end position="237"/>
    </location>
</feature>
<evidence type="ECO:0000256" key="2">
    <source>
        <dbReference type="ARBA" id="ARBA00022692"/>
    </source>
</evidence>
<dbReference type="Pfam" id="PF00654">
    <property type="entry name" value="Voltage_CLC"/>
    <property type="match status" value="1"/>
</dbReference>
<dbReference type="InterPro" id="IPR001807">
    <property type="entry name" value="ClC"/>
</dbReference>
<dbReference type="AlphaFoldDB" id="A0A4Q0VWX8"/>
<dbReference type="Proteomes" id="UP000290649">
    <property type="component" value="Unassembled WGS sequence"/>
</dbReference>
<keyword evidence="3 5" id="KW-1133">Transmembrane helix</keyword>
<feature type="transmembrane region" description="Helical" evidence="5">
    <location>
        <begin position="335"/>
        <end position="357"/>
    </location>
</feature>
<dbReference type="EMBL" id="QOUX01000001">
    <property type="protein sequence ID" value="RXJ04154.1"/>
    <property type="molecule type" value="Genomic_DNA"/>
</dbReference>
<feature type="transmembrane region" description="Helical" evidence="5">
    <location>
        <begin position="95"/>
        <end position="112"/>
    </location>
</feature>
<name>A0A4Q0VWX8_9BACI</name>
<dbReference type="Gene3D" id="1.10.3080.10">
    <property type="entry name" value="Clc chloride channel"/>
    <property type="match status" value="1"/>
</dbReference>
<evidence type="ECO:0000313" key="6">
    <source>
        <dbReference type="EMBL" id="RXJ04154.1"/>
    </source>
</evidence>
<proteinExistence type="predicted"/>
<evidence type="ECO:0000256" key="3">
    <source>
        <dbReference type="ARBA" id="ARBA00022989"/>
    </source>
</evidence>
<reference evidence="6 7" key="1">
    <citation type="journal article" date="2019" name="Int. J. Syst. Evol. Microbiol.">
        <title>Anaerobacillus alkaliphilus sp. nov., a novel alkaliphilic and moderately halophilic bacterium.</title>
        <authorList>
            <person name="Borsodi A.K."/>
            <person name="Aszalos J.M."/>
            <person name="Bihari P."/>
            <person name="Nagy I."/>
            <person name="Schumann P."/>
            <person name="Sproer C."/>
            <person name="Kovacs A.L."/>
            <person name="Boka K."/>
            <person name="Dobosy P."/>
            <person name="Ovari M."/>
            <person name="Szili-Kovacs T."/>
            <person name="Toth E."/>
        </authorList>
    </citation>
    <scope>NUCLEOTIDE SEQUENCE [LARGE SCALE GENOMIC DNA]</scope>
    <source>
        <strain evidence="6 7">B16-10</strain>
    </source>
</reference>
<feature type="transmembrane region" description="Helical" evidence="5">
    <location>
        <begin position="12"/>
        <end position="36"/>
    </location>
</feature>
<feature type="transmembrane region" description="Helical" evidence="5">
    <location>
        <begin position="48"/>
        <end position="67"/>
    </location>
</feature>
<dbReference type="GO" id="GO:0016020">
    <property type="term" value="C:membrane"/>
    <property type="evidence" value="ECO:0007669"/>
    <property type="project" value="UniProtKB-SubCell"/>
</dbReference>
<dbReference type="SUPFAM" id="SSF81340">
    <property type="entry name" value="Clc chloride channel"/>
    <property type="match status" value="1"/>
</dbReference>
<protein>
    <submittedName>
        <fullName evidence="6">Voltage-gated chloride channel protein</fullName>
    </submittedName>
</protein>
<comment type="subcellular location">
    <subcellularLocation>
        <location evidence="1">Membrane</location>
        <topology evidence="1">Multi-pass membrane protein</topology>
    </subcellularLocation>
</comment>
<keyword evidence="4 5" id="KW-0472">Membrane</keyword>
<feature type="transmembrane region" description="Helical" evidence="5">
    <location>
        <begin position="258"/>
        <end position="277"/>
    </location>
</feature>
<keyword evidence="2 5" id="KW-0812">Transmembrane</keyword>
<dbReference type="InterPro" id="IPR014743">
    <property type="entry name" value="Cl-channel_core"/>
</dbReference>
<feature type="transmembrane region" description="Helical" evidence="5">
    <location>
        <begin position="297"/>
        <end position="323"/>
    </location>
</feature>
<dbReference type="PANTHER" id="PTHR43427">
    <property type="entry name" value="CHLORIDE CHANNEL PROTEIN CLC-E"/>
    <property type="match status" value="1"/>
</dbReference>
<comment type="caution">
    <text evidence="6">The sequence shown here is derived from an EMBL/GenBank/DDBJ whole genome shotgun (WGS) entry which is preliminary data.</text>
</comment>
<feature type="transmembrane region" description="Helical" evidence="5">
    <location>
        <begin position="143"/>
        <end position="168"/>
    </location>
</feature>
<evidence type="ECO:0000313" key="7">
    <source>
        <dbReference type="Proteomes" id="UP000290649"/>
    </source>
</evidence>
<dbReference type="RefSeq" id="WP_129076503.1">
    <property type="nucleotide sequence ID" value="NZ_QOUX01000001.1"/>
</dbReference>
<dbReference type="PANTHER" id="PTHR43427:SF12">
    <property type="entry name" value="CHLORIDE TRANSPORTER"/>
    <property type="match status" value="1"/>
</dbReference>
<sequence length="432" mass="46653">MKQINQSTTFLLLLIKWIVSGTVIGLVVGSTTALLLTTNDFLGETRQAHPGLIYFLPLGGVLIGYLYQVHGKASAKGNNLILDQIHGKGKIDRRIGPLVYIGTFITVLFGGSTGREGAAIQMGGSVAESVNRLFKVSPLDTNLLIMAGISSGFGAAFGAPITGAVFGMEMASLGRLRYEAIVPCITASFVGHLTTSQTWGVEHEHFIIKQVPELTTATFIKFFIVCILFSVISILYCQLRHYLQMFSEKHLKSHMLRGFVGGVIIVALMLIVGSYEYNGRGLEMIEQSFTGEVPPFAFLAKLIFTAVTMGFGFVGGEAIPLFFVGSTLGNTLSTIVGLPTSFLAAIGLIAVFCGGANTPIASFLLAMEMFDGEGLEYFFLACIISYIFSGHHGLWPSQKVYDPKSRLQNFPTGKTIATIAKQLEKGTDQKDQ</sequence>
<evidence type="ECO:0000256" key="5">
    <source>
        <dbReference type="SAM" id="Phobius"/>
    </source>
</evidence>